<evidence type="ECO:0000256" key="4">
    <source>
        <dbReference type="SAM" id="SignalP"/>
    </source>
</evidence>
<dbReference type="OrthoDB" id="2586582at2759"/>
<dbReference type="InterPro" id="IPR029058">
    <property type="entry name" value="AB_hydrolase_fold"/>
</dbReference>
<evidence type="ECO:0000256" key="2">
    <source>
        <dbReference type="ARBA" id="ARBA00023157"/>
    </source>
</evidence>
<dbReference type="Pfam" id="PF01083">
    <property type="entry name" value="Cutinase"/>
    <property type="match status" value="1"/>
</dbReference>
<keyword evidence="6" id="KW-1185">Reference proteome</keyword>
<evidence type="ECO:0000313" key="5">
    <source>
        <dbReference type="EMBL" id="SPO40857.1"/>
    </source>
</evidence>
<organism evidence="5 6">
    <name type="scientific">Pseudozyma flocculosa</name>
    <dbReference type="NCBI Taxonomy" id="84751"/>
    <lineage>
        <taxon>Eukaryota</taxon>
        <taxon>Fungi</taxon>
        <taxon>Dikarya</taxon>
        <taxon>Basidiomycota</taxon>
        <taxon>Ustilaginomycotina</taxon>
        <taxon>Ustilaginomycetes</taxon>
        <taxon>Ustilaginales</taxon>
        <taxon>Ustilaginaceae</taxon>
        <taxon>Pseudozyma</taxon>
    </lineage>
</organism>
<name>A0A5C3FB34_9BASI</name>
<accession>A0A5C3FB34</accession>
<feature type="chain" id="PRO_5022936816" description="Cutinase" evidence="4">
    <location>
        <begin position="18"/>
        <end position="391"/>
    </location>
</feature>
<dbReference type="Proteomes" id="UP000323386">
    <property type="component" value="Unassembled WGS sequence"/>
</dbReference>
<dbReference type="GO" id="GO:0052689">
    <property type="term" value="F:carboxylic ester hydrolase activity"/>
    <property type="evidence" value="ECO:0007669"/>
    <property type="project" value="UniProtKB-ARBA"/>
</dbReference>
<dbReference type="InterPro" id="IPR000675">
    <property type="entry name" value="Cutinase/axe"/>
</dbReference>
<dbReference type="AlphaFoldDB" id="A0A5C3FB34"/>
<keyword evidence="1" id="KW-0378">Hydrolase</keyword>
<evidence type="ECO:0000313" key="6">
    <source>
        <dbReference type="Proteomes" id="UP000323386"/>
    </source>
</evidence>
<evidence type="ECO:0000256" key="3">
    <source>
        <dbReference type="SAM" id="MobiDB-lite"/>
    </source>
</evidence>
<dbReference type="PANTHER" id="PTHR33630">
    <property type="entry name" value="CUTINASE RV1984C-RELATED-RELATED"/>
    <property type="match status" value="1"/>
</dbReference>
<dbReference type="Gene3D" id="3.40.50.1820">
    <property type="entry name" value="alpha/beta hydrolase"/>
    <property type="match status" value="1"/>
</dbReference>
<feature type="signal peptide" evidence="4">
    <location>
        <begin position="1"/>
        <end position="17"/>
    </location>
</feature>
<keyword evidence="2" id="KW-1015">Disulfide bond</keyword>
<dbReference type="SMART" id="SM01110">
    <property type="entry name" value="Cutinase"/>
    <property type="match status" value="1"/>
</dbReference>
<keyword evidence="4" id="KW-0732">Signal</keyword>
<dbReference type="EMBL" id="OOIP01000023">
    <property type="protein sequence ID" value="SPO40857.1"/>
    <property type="molecule type" value="Genomic_DNA"/>
</dbReference>
<feature type="region of interest" description="Disordered" evidence="3">
    <location>
        <begin position="129"/>
        <end position="189"/>
    </location>
</feature>
<gene>
    <name evidence="5" type="ORF">PSFLO_06339</name>
</gene>
<sequence>MQVAVLFAIALAGLASAHPNPKALMMGGGMPKMPGMGGGLMGGGMPKMPGMGGGMMGGGMPSFGGLGGGGGGMPGLGGLGGGGGGMPSFGGLGGGGGGGMPGLGGLGGGGGGMPSFGGLGGGGGGGMPSFGGLGGGSSGGGASGGSPDAGGAAPGGGSAAGGGSGGATGTGGAAGGAAPGGGSAAGGAGAPTGAACNSYTIITTRGTGEMQGPSAGFRTMNSQITSAVPGGKLYNTMYAAGFDQNSAQGTQDIVNNVTNTIRQNPNECFILQGYSQGAAATTNALAKITGAGFDAVKGVVMVGNPLHRKGLACNVDDKGGTSTMNVQGMMAMMGGGVPQNWVSKTLDICAYGDGVCDTSHGMGINAAHMSYGGSQTVQAMGLKFMQKQLGH</sequence>
<protein>
    <recommendedName>
        <fullName evidence="7">Cutinase</fullName>
    </recommendedName>
</protein>
<evidence type="ECO:0008006" key="7">
    <source>
        <dbReference type="Google" id="ProtNLM"/>
    </source>
</evidence>
<reference evidence="5 6" key="1">
    <citation type="submission" date="2018-03" db="EMBL/GenBank/DDBJ databases">
        <authorList>
            <person name="Guldener U."/>
        </authorList>
    </citation>
    <scope>NUCLEOTIDE SEQUENCE [LARGE SCALE GENOMIC DNA]</scope>
    <source>
        <strain evidence="5 6">DAOM196992</strain>
    </source>
</reference>
<dbReference type="SUPFAM" id="SSF53474">
    <property type="entry name" value="alpha/beta-Hydrolases"/>
    <property type="match status" value="1"/>
</dbReference>
<proteinExistence type="predicted"/>
<evidence type="ECO:0000256" key="1">
    <source>
        <dbReference type="ARBA" id="ARBA00022801"/>
    </source>
</evidence>
<dbReference type="PANTHER" id="PTHR33630:SF9">
    <property type="entry name" value="CUTINASE 4"/>
    <property type="match status" value="1"/>
</dbReference>